<dbReference type="Gene3D" id="3.40.50.12230">
    <property type="match status" value="1"/>
</dbReference>
<dbReference type="InterPro" id="IPR005793">
    <property type="entry name" value="Formyl_trans_C"/>
</dbReference>
<dbReference type="GO" id="GO:0005829">
    <property type="term" value="C:cytosol"/>
    <property type="evidence" value="ECO:0007669"/>
    <property type="project" value="TreeGrafter"/>
</dbReference>
<comment type="caution">
    <text evidence="8">The sequence shown here is derived from an EMBL/GenBank/DDBJ whole genome shotgun (WGS) entry which is preliminary data.</text>
</comment>
<dbReference type="EMBL" id="LRQE01000025">
    <property type="protein sequence ID" value="KXA30488.1"/>
    <property type="molecule type" value="Genomic_DNA"/>
</dbReference>
<dbReference type="EC" id="2.1.2.9" evidence="2 5"/>
<dbReference type="HAMAP" id="MF_00182">
    <property type="entry name" value="Formyl_trans"/>
    <property type="match status" value="1"/>
</dbReference>
<dbReference type="GO" id="GO:0004479">
    <property type="term" value="F:methionyl-tRNA formyltransferase activity"/>
    <property type="evidence" value="ECO:0007669"/>
    <property type="project" value="UniProtKB-UniRule"/>
</dbReference>
<protein>
    <recommendedName>
        <fullName evidence="2 5">Methionyl-tRNA formyltransferase</fullName>
        <ecNumber evidence="2 5">2.1.2.9</ecNumber>
    </recommendedName>
</protein>
<dbReference type="AlphaFoldDB" id="A0A133PPC0"/>
<dbReference type="CDD" id="cd08704">
    <property type="entry name" value="Met_tRNA_FMT_C"/>
    <property type="match status" value="1"/>
</dbReference>
<keyword evidence="3 5" id="KW-0808">Transferase</keyword>
<evidence type="ECO:0000313" key="9">
    <source>
        <dbReference type="Proteomes" id="UP000070174"/>
    </source>
</evidence>
<evidence type="ECO:0000256" key="5">
    <source>
        <dbReference type="HAMAP-Rule" id="MF_00182"/>
    </source>
</evidence>
<evidence type="ECO:0000256" key="3">
    <source>
        <dbReference type="ARBA" id="ARBA00022679"/>
    </source>
</evidence>
<dbReference type="InterPro" id="IPR036477">
    <property type="entry name" value="Formyl_transf_N_sf"/>
</dbReference>
<gene>
    <name evidence="5" type="primary">fmt</name>
    <name evidence="8" type="ORF">HMPREF3229_00951</name>
</gene>
<dbReference type="Pfam" id="PF02911">
    <property type="entry name" value="Formyl_trans_C"/>
    <property type="match status" value="1"/>
</dbReference>
<evidence type="ECO:0000313" key="8">
    <source>
        <dbReference type="EMBL" id="KXA30488.1"/>
    </source>
</evidence>
<dbReference type="NCBIfam" id="TIGR00460">
    <property type="entry name" value="fmt"/>
    <property type="match status" value="1"/>
</dbReference>
<comment type="function">
    <text evidence="5">Attaches a formyl group to the free amino group of methionyl-tRNA(fMet). The formyl group appears to play a dual role in the initiator identity of N-formylmethionyl-tRNA by promoting its recognition by IF2 and preventing the misappropriation of this tRNA by the elongation apparatus.</text>
</comment>
<dbReference type="PANTHER" id="PTHR11138">
    <property type="entry name" value="METHIONYL-TRNA FORMYLTRANSFERASE"/>
    <property type="match status" value="1"/>
</dbReference>
<sequence>MKFIFMGTPEFSVPILERLNQIGEVALVVSQEDKRKGRGKKFTKTPVKVKAEELGLEVFQPEDVNSPEAIDKLRQVDADIIVVVAYGQILSQEIIDLPKKYIVNVHASLLPYLRGAAPINRVIMEGHSKTGVSLMRVEEGLDSGPVSAVKEIEIGKINAGELEDKLSHMGADLLEEFVLDASKGPVEFIEQDDDKKTYASKILKNDLDLDFNETSVNIVNKIRGLSPHYGVRFKYDDKFYKIYKAEELDDNCDKAAGTIIKSDKELIIKTGDGAISVKEIQAPGKRAMGIDEFLRGNKFQENYVIGGK</sequence>
<evidence type="ECO:0000256" key="1">
    <source>
        <dbReference type="ARBA" id="ARBA00010699"/>
    </source>
</evidence>
<dbReference type="RefSeq" id="WP_060800111.1">
    <property type="nucleotide sequence ID" value="NZ_KQ957097.1"/>
</dbReference>
<comment type="catalytic activity">
    <reaction evidence="5">
        <text>L-methionyl-tRNA(fMet) + (6R)-10-formyltetrahydrofolate = N-formyl-L-methionyl-tRNA(fMet) + (6S)-5,6,7,8-tetrahydrofolate + H(+)</text>
        <dbReference type="Rhea" id="RHEA:24380"/>
        <dbReference type="Rhea" id="RHEA-COMP:9952"/>
        <dbReference type="Rhea" id="RHEA-COMP:9953"/>
        <dbReference type="ChEBI" id="CHEBI:15378"/>
        <dbReference type="ChEBI" id="CHEBI:57453"/>
        <dbReference type="ChEBI" id="CHEBI:78530"/>
        <dbReference type="ChEBI" id="CHEBI:78844"/>
        <dbReference type="ChEBI" id="CHEBI:195366"/>
        <dbReference type="EC" id="2.1.2.9"/>
    </reaction>
</comment>
<dbReference type="PATRIC" id="fig|54005.3.peg.936"/>
<dbReference type="SUPFAM" id="SSF53328">
    <property type="entry name" value="Formyltransferase"/>
    <property type="match status" value="1"/>
</dbReference>
<dbReference type="PANTHER" id="PTHR11138:SF5">
    <property type="entry name" value="METHIONYL-TRNA FORMYLTRANSFERASE, MITOCHONDRIAL"/>
    <property type="match status" value="1"/>
</dbReference>
<dbReference type="Proteomes" id="UP000070174">
    <property type="component" value="Unassembled WGS sequence"/>
</dbReference>
<dbReference type="InterPro" id="IPR041711">
    <property type="entry name" value="Met-tRNA-FMT_N"/>
</dbReference>
<evidence type="ECO:0000259" key="6">
    <source>
        <dbReference type="Pfam" id="PF00551"/>
    </source>
</evidence>
<feature type="domain" description="Formyl transferase N-terminal" evidence="6">
    <location>
        <begin position="1"/>
        <end position="173"/>
    </location>
</feature>
<dbReference type="InterPro" id="IPR044135">
    <property type="entry name" value="Met-tRNA-FMT_C"/>
</dbReference>
<dbReference type="CDD" id="cd08646">
    <property type="entry name" value="FMT_core_Met-tRNA-FMT_N"/>
    <property type="match status" value="1"/>
</dbReference>
<dbReference type="InterPro" id="IPR005794">
    <property type="entry name" value="Fmt"/>
</dbReference>
<evidence type="ECO:0000256" key="4">
    <source>
        <dbReference type="ARBA" id="ARBA00022917"/>
    </source>
</evidence>
<evidence type="ECO:0000259" key="7">
    <source>
        <dbReference type="Pfam" id="PF02911"/>
    </source>
</evidence>
<accession>A0A133PPC0</accession>
<dbReference type="InterPro" id="IPR002376">
    <property type="entry name" value="Formyl_transf_N"/>
</dbReference>
<evidence type="ECO:0000256" key="2">
    <source>
        <dbReference type="ARBA" id="ARBA00012261"/>
    </source>
</evidence>
<proteinExistence type="inferred from homology"/>
<reference evidence="8 9" key="1">
    <citation type="submission" date="2016-01" db="EMBL/GenBank/DDBJ databases">
        <authorList>
            <person name="Oliw E.H."/>
        </authorList>
    </citation>
    <scope>NUCLEOTIDE SEQUENCE [LARGE SCALE GENOMIC DNA]</scope>
    <source>
        <strain evidence="8 9">CMW7756A</strain>
    </source>
</reference>
<feature type="binding site" evidence="5">
    <location>
        <begin position="108"/>
        <end position="111"/>
    </location>
    <ligand>
        <name>(6S)-5,6,7,8-tetrahydrofolate</name>
        <dbReference type="ChEBI" id="CHEBI:57453"/>
    </ligand>
</feature>
<organism evidence="8">
    <name type="scientific">Peptoniphilus harei</name>
    <dbReference type="NCBI Taxonomy" id="54005"/>
    <lineage>
        <taxon>Bacteria</taxon>
        <taxon>Bacillati</taxon>
        <taxon>Bacillota</taxon>
        <taxon>Tissierellia</taxon>
        <taxon>Tissierellales</taxon>
        <taxon>Peptoniphilaceae</taxon>
        <taxon>Peptoniphilus</taxon>
    </lineage>
</organism>
<dbReference type="SUPFAM" id="SSF50486">
    <property type="entry name" value="FMT C-terminal domain-like"/>
    <property type="match status" value="1"/>
</dbReference>
<dbReference type="Pfam" id="PF00551">
    <property type="entry name" value="Formyl_trans_N"/>
    <property type="match status" value="1"/>
</dbReference>
<dbReference type="InterPro" id="IPR011034">
    <property type="entry name" value="Formyl_transferase-like_C_sf"/>
</dbReference>
<name>A0A133PPC0_9FIRM</name>
<feature type="domain" description="Formyl transferase C-terminal" evidence="7">
    <location>
        <begin position="201"/>
        <end position="297"/>
    </location>
</feature>
<keyword evidence="4 5" id="KW-0648">Protein biosynthesis</keyword>
<comment type="similarity">
    <text evidence="1 5">Belongs to the Fmt family.</text>
</comment>